<dbReference type="SUPFAM" id="SSF57903">
    <property type="entry name" value="FYVE/PHD zinc finger"/>
    <property type="match status" value="2"/>
</dbReference>
<dbReference type="GO" id="GO:0008270">
    <property type="term" value="F:zinc ion binding"/>
    <property type="evidence" value="ECO:0007669"/>
    <property type="project" value="UniProtKB-KW"/>
</dbReference>
<proteinExistence type="predicted"/>
<dbReference type="InterPro" id="IPR045851">
    <property type="entry name" value="AMP-bd_C_sf"/>
</dbReference>
<feature type="region of interest" description="Disordered" evidence="6">
    <location>
        <begin position="667"/>
        <end position="696"/>
    </location>
</feature>
<dbReference type="Pfam" id="PF00628">
    <property type="entry name" value="PHD"/>
    <property type="match status" value="2"/>
</dbReference>
<feature type="domain" description="PHD-type" evidence="7">
    <location>
        <begin position="468"/>
        <end position="518"/>
    </location>
</feature>
<evidence type="ECO:0000256" key="2">
    <source>
        <dbReference type="ARBA" id="ARBA00022723"/>
    </source>
</evidence>
<organism evidence="8 9">
    <name type="scientific">Prunus armeniaca</name>
    <name type="common">Apricot</name>
    <name type="synonym">Armeniaca vulgaris</name>
    <dbReference type="NCBI Taxonomy" id="36596"/>
    <lineage>
        <taxon>Eukaryota</taxon>
        <taxon>Viridiplantae</taxon>
        <taxon>Streptophyta</taxon>
        <taxon>Embryophyta</taxon>
        <taxon>Tracheophyta</taxon>
        <taxon>Spermatophyta</taxon>
        <taxon>Magnoliopsida</taxon>
        <taxon>eudicotyledons</taxon>
        <taxon>Gunneridae</taxon>
        <taxon>Pentapetalae</taxon>
        <taxon>rosids</taxon>
        <taxon>fabids</taxon>
        <taxon>Rosales</taxon>
        <taxon>Rosaceae</taxon>
        <taxon>Amygdaloideae</taxon>
        <taxon>Amygdaleae</taxon>
        <taxon>Prunus</taxon>
    </lineage>
</organism>
<dbReference type="InterPro" id="IPR011011">
    <property type="entry name" value="Znf_FYVE_PHD"/>
</dbReference>
<dbReference type="PROSITE" id="PS50016">
    <property type="entry name" value="ZF_PHD_2"/>
    <property type="match status" value="2"/>
</dbReference>
<keyword evidence="1" id="KW-0963">Cytoplasm</keyword>
<reference evidence="8 9" key="1">
    <citation type="submission" date="2020-05" db="EMBL/GenBank/DDBJ databases">
        <authorList>
            <person name="Campoy J."/>
            <person name="Schneeberger K."/>
            <person name="Spophaly S."/>
        </authorList>
    </citation>
    <scope>NUCLEOTIDE SEQUENCE [LARGE SCALE GENOMIC DNA]</scope>
    <source>
        <strain evidence="8">PruArmRojPasFocal</strain>
    </source>
</reference>
<feature type="domain" description="PHD-type" evidence="7">
    <location>
        <begin position="579"/>
        <end position="657"/>
    </location>
</feature>
<evidence type="ECO:0000256" key="3">
    <source>
        <dbReference type="ARBA" id="ARBA00022771"/>
    </source>
</evidence>
<dbReference type="InterPro" id="IPR025110">
    <property type="entry name" value="AMP-bd_C"/>
</dbReference>
<evidence type="ECO:0000256" key="4">
    <source>
        <dbReference type="ARBA" id="ARBA00022833"/>
    </source>
</evidence>
<dbReference type="Gene3D" id="2.30.30.1150">
    <property type="match status" value="1"/>
</dbReference>
<evidence type="ECO:0000256" key="1">
    <source>
        <dbReference type="ARBA" id="ARBA00022490"/>
    </source>
</evidence>
<dbReference type="FunFam" id="2.30.30.1150:FF:000005">
    <property type="entry name" value="PHD finger protein EHD3 isoform A"/>
    <property type="match status" value="1"/>
</dbReference>
<keyword evidence="3 5" id="KW-0863">Zinc-finger</keyword>
<keyword evidence="2" id="KW-0479">Metal-binding</keyword>
<dbReference type="Pfam" id="PF13193">
    <property type="entry name" value="AMP-binding_C"/>
    <property type="match status" value="1"/>
</dbReference>
<dbReference type="InterPro" id="IPR013083">
    <property type="entry name" value="Znf_RING/FYVE/PHD"/>
</dbReference>
<dbReference type="PANTHER" id="PTHR47162:SF9">
    <property type="entry name" value="PHD FINGER PROTEIN EHD3-LIKE"/>
    <property type="match status" value="1"/>
</dbReference>
<feature type="compositionally biased region" description="Polar residues" evidence="6">
    <location>
        <begin position="559"/>
        <end position="568"/>
    </location>
</feature>
<evidence type="ECO:0000256" key="5">
    <source>
        <dbReference type="PROSITE-ProRule" id="PRU00146"/>
    </source>
</evidence>
<evidence type="ECO:0000313" key="9">
    <source>
        <dbReference type="Proteomes" id="UP000507222"/>
    </source>
</evidence>
<feature type="compositionally biased region" description="Basic and acidic residues" evidence="6">
    <location>
        <begin position="667"/>
        <end position="695"/>
    </location>
</feature>
<feature type="region of interest" description="Disordered" evidence="6">
    <location>
        <begin position="544"/>
        <end position="570"/>
    </location>
</feature>
<dbReference type="EMBL" id="CAEKDK010000001">
    <property type="protein sequence ID" value="CAB4266842.1"/>
    <property type="molecule type" value="Genomic_DNA"/>
</dbReference>
<protein>
    <recommendedName>
        <fullName evidence="7">PHD-type domain-containing protein</fullName>
    </recommendedName>
</protein>
<dbReference type="Gene3D" id="3.30.40.10">
    <property type="entry name" value="Zinc/RING finger domain, C3HC4 (zinc finger)"/>
    <property type="match status" value="1"/>
</dbReference>
<dbReference type="AlphaFoldDB" id="A0A6J5TT01"/>
<evidence type="ECO:0000313" key="8">
    <source>
        <dbReference type="EMBL" id="CAB4266842.1"/>
    </source>
</evidence>
<evidence type="ECO:0000256" key="6">
    <source>
        <dbReference type="SAM" id="MobiDB-lite"/>
    </source>
</evidence>
<sequence>MRGVSCRQGWMMKWTVRIGGGVGPIWRDQRAEIRGQWWGIRGRHLEKRPPKTVGDSVRAGVGVSHKSQQTALAPQILGFRFSFGAQIVLSGFCFVMELEEGKSNGGSTECTEKVQSLTSEANGGSTECTEKVQTWKSEANDGSTECTDKAQCLKSEANGFEFRVCKNFAKGRSDASEVVRTYKRRRRAGSSWDSRSQEYGGADVESSSQLADQRLKEPVGTAIQNNSCEQVHLQTNSSDACSDRHWRNAVLDSMYQSLGDDEGGVQVCIREAIVHFRDIDHTTRVKESGDHDADRHQCFFPTRSILNGPHSAANGHAGVILNGSSNKTNYPTVTAMCQHAFFNVLVSEKFASLCKLLLENFQGIKADSIFDLNLINSRMKKGDYEHSPMLFSHDMQQASWIWRKLQGIGTNLISLAKSLSDMSRSSYKEQVGGSVRNTFEGGKDELYACESDFHTKLEQTEDCAVHSVYNCMHCGGKADGKDCLVCDSCEDMYHISCIQPAVKEIPLKSWYCLSCTASGVRSSHENCVVCEKLNVPKALVDGVGGESVSTDEETVNEMGENSNFNTDDGIQPSEESKDLNICKTCGMEVEKSDKLKICGHPYCPKKYYHERACLTDRDDDIIVLCDGCDHGYHIYCMDPPRIGIPSGKWFCRKCRAAIQVIRRTRKAYDKNEKKQKKNGEGSRKLNEKRADRESGQGRGGMELLVYAVKTLDHEEDMMSMSPKAKNSVCLRCLGATFSSPLNILVAYLYQHPLKLRSNLALSPPKLNYDDVDRSKDVINSGSEKEVESVLYWNPAVNEAAVVAKPDKFYGVTPCAFVCLKSAGLDCSVPSEDIMEFCKERLPHFLAPKTVVFTEALPKTSTVQKFVLREIAMSVG</sequence>
<dbReference type="PANTHER" id="PTHR47162">
    <property type="entry name" value="OS02G0192300 PROTEIN"/>
    <property type="match status" value="1"/>
</dbReference>
<accession>A0A6J5TT01</accession>
<dbReference type="SMART" id="SM00249">
    <property type="entry name" value="PHD"/>
    <property type="match status" value="2"/>
</dbReference>
<gene>
    <name evidence="8" type="ORF">CURHAP_LOCUS9360</name>
</gene>
<name>A0A6J5TT01_PRUAR</name>
<dbReference type="InterPro" id="IPR019787">
    <property type="entry name" value="Znf_PHD-finger"/>
</dbReference>
<keyword evidence="4" id="KW-0862">Zinc</keyword>
<dbReference type="InterPro" id="IPR001965">
    <property type="entry name" value="Znf_PHD"/>
</dbReference>
<evidence type="ECO:0000259" key="7">
    <source>
        <dbReference type="PROSITE" id="PS50016"/>
    </source>
</evidence>
<dbReference type="Proteomes" id="UP000507222">
    <property type="component" value="Unassembled WGS sequence"/>
</dbReference>
<feature type="region of interest" description="Disordered" evidence="6">
    <location>
        <begin position="186"/>
        <end position="211"/>
    </location>
</feature>
<dbReference type="Gene3D" id="3.30.300.30">
    <property type="match status" value="1"/>
</dbReference>
<dbReference type="SUPFAM" id="SSF56801">
    <property type="entry name" value="Acetyl-CoA synthetase-like"/>
    <property type="match status" value="1"/>
</dbReference>